<keyword evidence="1" id="KW-0255">Endonuclease</keyword>
<dbReference type="InterPro" id="IPR011856">
    <property type="entry name" value="tRNA_endonuc-like_dom_sf"/>
</dbReference>
<keyword evidence="2" id="KW-1185">Reference proteome</keyword>
<name>A0ABX6PB66_9HYPH</name>
<dbReference type="GO" id="GO:0004519">
    <property type="term" value="F:endonuclease activity"/>
    <property type="evidence" value="ECO:0007669"/>
    <property type="project" value="UniProtKB-KW"/>
</dbReference>
<proteinExistence type="predicted"/>
<protein>
    <submittedName>
        <fullName evidence="1">Restriction endonuclease</fullName>
    </submittedName>
</protein>
<dbReference type="EMBL" id="CP054021">
    <property type="protein sequence ID" value="QKK15611.1"/>
    <property type="molecule type" value="Genomic_DNA"/>
</dbReference>
<gene>
    <name evidence="1" type="ORF">FFM53_004050</name>
</gene>
<evidence type="ECO:0000313" key="1">
    <source>
        <dbReference type="EMBL" id="QKK15611.1"/>
    </source>
</evidence>
<keyword evidence="1" id="KW-0378">Hydrolase</keyword>
<dbReference type="Proteomes" id="UP000305673">
    <property type="component" value="Chromosome"/>
</dbReference>
<evidence type="ECO:0000313" key="2">
    <source>
        <dbReference type="Proteomes" id="UP000305673"/>
    </source>
</evidence>
<sequence length="380" mass="44445">MSKAGYTRTINPLQFSALEPKRFEDLVRQLLYEFRTWRQLEATGRSGSDDGFDARGWEVYSPFPADLEDEEPETQDRVWLIQCKRERSIGPAKLIKYLNDIPEEEREKIYGIILCAPTDFSKTSRDKFRLWCNDKGISECHLWGEAELEDALFSPRNDHLLFAYFGLSLQIRRRSEQARLRARTTIKRKLKRAFVGKNDVLIRAADDDQYPYSHGREDFRWWVYSAPQLTHSGLRLQWRRHYAYLNLETNEWDCANGFNSDLNMRHGDPWRGSIERTAEENSLWEVWYGIPEAQRALISVAGIIPFDSILEVDEIGDEITDHPHIFVTLEANCTHPFLDCLVEPSYFNSHLAVDIELDPATRVSYFPEKFRKILVDEPTA</sequence>
<organism evidence="1 2">
    <name type="scientific">Rhizobium indicum</name>
    <dbReference type="NCBI Taxonomy" id="2583231"/>
    <lineage>
        <taxon>Bacteria</taxon>
        <taxon>Pseudomonadati</taxon>
        <taxon>Pseudomonadota</taxon>
        <taxon>Alphaproteobacteria</taxon>
        <taxon>Hyphomicrobiales</taxon>
        <taxon>Rhizobiaceae</taxon>
        <taxon>Rhizobium/Agrobacterium group</taxon>
        <taxon>Rhizobium</taxon>
    </lineage>
</organism>
<accession>A0ABX6PB66</accession>
<dbReference type="Gene3D" id="3.40.1350.10">
    <property type="match status" value="1"/>
</dbReference>
<dbReference type="RefSeq" id="WP_138387518.1">
    <property type="nucleotide sequence ID" value="NZ_CP054021.1"/>
</dbReference>
<reference evidence="1 2" key="1">
    <citation type="submission" date="2020-05" db="EMBL/GenBank/DDBJ databases">
        <title>Genome sequences of pea root nodulating Rhizobium spp.</title>
        <authorList>
            <person name="Rahi P."/>
        </authorList>
    </citation>
    <scope>NUCLEOTIDE SEQUENCE [LARGE SCALE GENOMIC DNA]</scope>
    <source>
        <strain evidence="2">JKLM 12A2</strain>
    </source>
</reference>
<keyword evidence="1" id="KW-0540">Nuclease</keyword>